<proteinExistence type="predicted"/>
<dbReference type="Proteomes" id="UP000765845">
    <property type="component" value="Unassembled WGS sequence"/>
</dbReference>
<dbReference type="InterPro" id="IPR051544">
    <property type="entry name" value="TPS_OM_transporter"/>
</dbReference>
<dbReference type="Gene3D" id="2.40.160.50">
    <property type="entry name" value="membrane protein fhac: a member of the omp85/tpsb transporter family"/>
    <property type="match status" value="1"/>
</dbReference>
<dbReference type="EMBL" id="JAAWWK010000002">
    <property type="protein sequence ID" value="NKI17111.1"/>
    <property type="molecule type" value="Genomic_DNA"/>
</dbReference>
<sequence length="562" mass="62207">MPIDLPPIIPPQAANTAQVEQIRRAGAESVYEVVIAGYTLRISGNRYLNREQLDLLTSSAKTPAQAVNALNQAYYQLGHLLTTVYYSQQDKMVYVHVVHGHLVDIKAPEEIRHYFEDLIGDQDLRRSEFDAPRVLANLDSERRGVGYRVSYQLAPDRQAYTLVFKEEPVSDHDATEISLNANNYGNRFLGRYFAGVSLRHDFDNAIQVNFSYDRALSEFGETNGGDYYNGYTLRANMPTSWGLYGLEGRYTEYARTVDGAQLGDAATAQACSAADLFCNLASPPALPGSQDVVDPSAPTYVESKTSSLAATGEQVLLSDTLYRLTLSERLEVVESTITAEGRGDVLDEPQATLELGVKYNHLTRVAGIASKFTLHNFVDVGLKSDGGTFDTDDREDTVAPGRRSGRFVVVKPRLSWQLGLVDWASLTASVSGQWSDGRQLPLHQQYFLGGNNGLSAYLPGILVGDSGAYSRLQFEANGLPLWGFEFKPGVFIEHGQVWYEDVEGPQGDTRSVADAGISLKADYKKVLQTEFIAARPVADNNVDKETLRRAEVDFFWRFKLGF</sequence>
<organism evidence="1 2">
    <name type="scientific">Spongiibacter thalassae</name>
    <dbReference type="NCBI Taxonomy" id="2721624"/>
    <lineage>
        <taxon>Bacteria</taxon>
        <taxon>Pseudomonadati</taxon>
        <taxon>Pseudomonadota</taxon>
        <taxon>Gammaproteobacteria</taxon>
        <taxon>Cellvibrionales</taxon>
        <taxon>Spongiibacteraceae</taxon>
        <taxon>Spongiibacter</taxon>
    </lineage>
</organism>
<name>A0ABX1GDU9_9GAMM</name>
<evidence type="ECO:0000313" key="1">
    <source>
        <dbReference type="EMBL" id="NKI17111.1"/>
    </source>
</evidence>
<dbReference type="PANTHER" id="PTHR34597:SF3">
    <property type="entry name" value="OUTER MEMBRANE TRANSPORTER CDIB"/>
    <property type="match status" value="1"/>
</dbReference>
<dbReference type="RefSeq" id="WP_168449636.1">
    <property type="nucleotide sequence ID" value="NZ_JAAWWK010000002.1"/>
</dbReference>
<comment type="caution">
    <text evidence="1">The sequence shown here is derived from an EMBL/GenBank/DDBJ whole genome shotgun (WGS) entry which is preliminary data.</text>
</comment>
<gene>
    <name evidence="1" type="ORF">HCU74_06710</name>
</gene>
<reference evidence="1 2" key="1">
    <citation type="submission" date="2020-04" db="EMBL/GenBank/DDBJ databases">
        <authorList>
            <person name="Yoon J."/>
        </authorList>
    </citation>
    <scope>NUCLEOTIDE SEQUENCE [LARGE SCALE GENOMIC DNA]</scope>
    <source>
        <strain evidence="1 2">KMU-166</strain>
    </source>
</reference>
<evidence type="ECO:0000313" key="2">
    <source>
        <dbReference type="Proteomes" id="UP000765845"/>
    </source>
</evidence>
<accession>A0ABX1GDU9</accession>
<keyword evidence="2" id="KW-1185">Reference proteome</keyword>
<dbReference type="PANTHER" id="PTHR34597">
    <property type="entry name" value="SLR1661 PROTEIN"/>
    <property type="match status" value="1"/>
</dbReference>
<protein>
    <submittedName>
        <fullName evidence="1">ShlB/FhaC/HecB family hemolysin secretion/activation protein</fullName>
    </submittedName>
</protein>